<dbReference type="PROSITE" id="PS50096">
    <property type="entry name" value="IQ"/>
    <property type="match status" value="1"/>
</dbReference>
<dbReference type="RefSeq" id="WP_152840927.1">
    <property type="nucleotide sequence ID" value="NZ_WHUG01000015.1"/>
</dbReference>
<organism evidence="1 2">
    <name type="scientific">Rugamonas aquatica</name>
    <dbReference type="NCBI Taxonomy" id="2743357"/>
    <lineage>
        <taxon>Bacteria</taxon>
        <taxon>Pseudomonadati</taxon>
        <taxon>Pseudomonadota</taxon>
        <taxon>Betaproteobacteria</taxon>
        <taxon>Burkholderiales</taxon>
        <taxon>Oxalobacteraceae</taxon>
        <taxon>Telluria group</taxon>
        <taxon>Rugamonas</taxon>
    </lineage>
</organism>
<dbReference type="EMBL" id="WHUG01000015">
    <property type="protein sequence ID" value="MQA41728.1"/>
    <property type="molecule type" value="Genomic_DNA"/>
</dbReference>
<reference evidence="1 2" key="1">
    <citation type="submission" date="2019-10" db="EMBL/GenBank/DDBJ databases">
        <title>Two novel species isolated from a subtropical stream in China.</title>
        <authorList>
            <person name="Lu H."/>
        </authorList>
    </citation>
    <scope>NUCLEOTIDE SEQUENCE [LARGE SCALE GENOMIC DNA]</scope>
    <source>
        <strain evidence="1 2">FT29W</strain>
    </source>
</reference>
<proteinExistence type="predicted"/>
<name>A0A6A7N9X5_9BURK</name>
<dbReference type="AlphaFoldDB" id="A0A6A7N9X5"/>
<accession>A0A6A7N9X5</accession>
<evidence type="ECO:0000313" key="1">
    <source>
        <dbReference type="EMBL" id="MQA41728.1"/>
    </source>
</evidence>
<keyword evidence="2" id="KW-1185">Reference proteome</keyword>
<evidence type="ECO:0000313" key="2">
    <source>
        <dbReference type="Proteomes" id="UP000440498"/>
    </source>
</evidence>
<dbReference type="Proteomes" id="UP000440498">
    <property type="component" value="Unassembled WGS sequence"/>
</dbReference>
<gene>
    <name evidence="1" type="ORF">GEV02_26635</name>
</gene>
<comment type="caution">
    <text evidence="1">The sequence shown here is derived from an EMBL/GenBank/DDBJ whole genome shotgun (WGS) entry which is preliminary data.</text>
</comment>
<sequence length="467" mass="52786">MTTSRLVKLLGLVVLVACLFAGCFGTSPRKPEGIYVKTLFNGETVTEATRYGEFTRLSIEYSDGGGSYFSSGRNSYLRLIHRDKIVVKEARQIEPWPGLDTPTFFAESYVDDWREFLIHEAAGKPVVERIEQGDMSRDDTRRLTTEGFRYGYPWRQGVRYFPRAMTPGFLLSVFPMKLKVLPHLADLRYRLEAYTLAAISPDEQSFAYVDSMDAPTFVMVVDQTGERRDPIPIPRVELPPRPGADVNPYERVWSWFNATYTWQRDSNGKWAAKPVAPAQRAAANPAEEIFLSERIGYRSCFTAADAYCLTNWHQASRAEAAKAEPRDEAMPFAYAPSEPMRAFGGNVKLLVYGTSYWNNSGYLLYTDAAPGQAAAEYVKRLESRKIPFVRSDQCAKSSDGDRDCDGLLKSRLNIKSTYDDWLGKRLRNPRPGETMFVLPDLVISFLAAENGSTIIQTQYRGDLSRSQ</sequence>
<dbReference type="PROSITE" id="PS51257">
    <property type="entry name" value="PROKAR_LIPOPROTEIN"/>
    <property type="match status" value="1"/>
</dbReference>
<protein>
    <submittedName>
        <fullName evidence="1">Uncharacterized protein</fullName>
    </submittedName>
</protein>